<dbReference type="AlphaFoldDB" id="A0A0L9V5A5"/>
<keyword evidence="1" id="KW-0472">Membrane</keyword>
<evidence type="ECO:0000313" key="3">
    <source>
        <dbReference type="Proteomes" id="UP000053144"/>
    </source>
</evidence>
<evidence type="ECO:0000256" key="1">
    <source>
        <dbReference type="SAM" id="Phobius"/>
    </source>
</evidence>
<organism evidence="2 3">
    <name type="scientific">Phaseolus angularis</name>
    <name type="common">Azuki bean</name>
    <name type="synonym">Vigna angularis</name>
    <dbReference type="NCBI Taxonomy" id="3914"/>
    <lineage>
        <taxon>Eukaryota</taxon>
        <taxon>Viridiplantae</taxon>
        <taxon>Streptophyta</taxon>
        <taxon>Embryophyta</taxon>
        <taxon>Tracheophyta</taxon>
        <taxon>Spermatophyta</taxon>
        <taxon>Magnoliopsida</taxon>
        <taxon>eudicotyledons</taxon>
        <taxon>Gunneridae</taxon>
        <taxon>Pentapetalae</taxon>
        <taxon>rosids</taxon>
        <taxon>fabids</taxon>
        <taxon>Fabales</taxon>
        <taxon>Fabaceae</taxon>
        <taxon>Papilionoideae</taxon>
        <taxon>50 kb inversion clade</taxon>
        <taxon>NPAAA clade</taxon>
        <taxon>indigoferoid/millettioid clade</taxon>
        <taxon>Phaseoleae</taxon>
        <taxon>Vigna</taxon>
    </lineage>
</organism>
<name>A0A0L9V5A5_PHAAN</name>
<sequence length="254" mass="27934">MNVKVKFWASSPFQEGCSSITPSAPTPLHYYFLFQNFPFYKETLIPLPSTLQPATNLVEERGESYSSTNVTENFSGRSSFSGDPLNFDDFSVLGTFLNGENDVPTTAFLSSILSVTGAIGFWVCSSFFLQVSLKMKMQGGDDGEEDARAMERFRREALDHLRILASRFMPQNPTFRHSFRSCKSLYLDSGLKGAIFNGFSSWCSISHRQGAQGVVGVNGDDDVRLIGVEGGGLELDSDKHSSTLTKGEVGIKSK</sequence>
<reference evidence="3" key="1">
    <citation type="journal article" date="2015" name="Proc. Natl. Acad. Sci. U.S.A.">
        <title>Genome sequencing of adzuki bean (Vigna angularis) provides insight into high starch and low fat accumulation and domestication.</title>
        <authorList>
            <person name="Yang K."/>
            <person name="Tian Z."/>
            <person name="Chen C."/>
            <person name="Luo L."/>
            <person name="Zhao B."/>
            <person name="Wang Z."/>
            <person name="Yu L."/>
            <person name="Li Y."/>
            <person name="Sun Y."/>
            <person name="Li W."/>
            <person name="Chen Y."/>
            <person name="Li Y."/>
            <person name="Zhang Y."/>
            <person name="Ai D."/>
            <person name="Zhao J."/>
            <person name="Shang C."/>
            <person name="Ma Y."/>
            <person name="Wu B."/>
            <person name="Wang M."/>
            <person name="Gao L."/>
            <person name="Sun D."/>
            <person name="Zhang P."/>
            <person name="Guo F."/>
            <person name="Wang W."/>
            <person name="Li Y."/>
            <person name="Wang J."/>
            <person name="Varshney R.K."/>
            <person name="Wang J."/>
            <person name="Ling H.Q."/>
            <person name="Wan P."/>
        </authorList>
    </citation>
    <scope>NUCLEOTIDE SEQUENCE</scope>
    <source>
        <strain evidence="3">cv. Jingnong 6</strain>
    </source>
</reference>
<proteinExistence type="predicted"/>
<dbReference type="Gramene" id="KOM50133">
    <property type="protein sequence ID" value="KOM50133"/>
    <property type="gene ID" value="LR48_Vigan08g096000"/>
</dbReference>
<keyword evidence="1" id="KW-1133">Transmembrane helix</keyword>
<dbReference type="EMBL" id="CM003378">
    <property type="protein sequence ID" value="KOM50133.1"/>
    <property type="molecule type" value="Genomic_DNA"/>
</dbReference>
<accession>A0A0L9V5A5</accession>
<protein>
    <submittedName>
        <fullName evidence="2">Uncharacterized protein</fullName>
    </submittedName>
</protein>
<dbReference type="Proteomes" id="UP000053144">
    <property type="component" value="Chromosome 8"/>
</dbReference>
<feature type="transmembrane region" description="Helical" evidence="1">
    <location>
        <begin position="107"/>
        <end position="129"/>
    </location>
</feature>
<gene>
    <name evidence="2" type="ORF">LR48_Vigan08g096000</name>
</gene>
<keyword evidence="1" id="KW-0812">Transmembrane</keyword>
<evidence type="ECO:0000313" key="2">
    <source>
        <dbReference type="EMBL" id="KOM50133.1"/>
    </source>
</evidence>